<evidence type="ECO:0000313" key="14">
    <source>
        <dbReference type="EMBL" id="NIK72859.1"/>
    </source>
</evidence>
<dbReference type="InterPro" id="IPR000659">
    <property type="entry name" value="Pyridox_Oxase"/>
</dbReference>
<feature type="binding site" evidence="9 10">
    <location>
        <position position="131"/>
    </location>
    <ligand>
        <name>substrate</name>
    </ligand>
</feature>
<keyword evidence="6 9" id="KW-0288">FMN</keyword>
<evidence type="ECO:0000256" key="6">
    <source>
        <dbReference type="ARBA" id="ARBA00022643"/>
    </source>
</evidence>
<feature type="binding site" evidence="9 11">
    <location>
        <position position="83"/>
    </location>
    <ligand>
        <name>FMN</name>
        <dbReference type="ChEBI" id="CHEBI:58210"/>
    </ligand>
</feature>
<comment type="function">
    <text evidence="9">Catalyzes the oxidation of either pyridoxine 5'-phosphate (PNP) or pyridoxamine 5'-phosphate (PMP) into pyridoxal 5'-phosphate (PLP).</text>
</comment>
<feature type="domain" description="Pyridoxamine 5'-phosphate oxidase N-terminal" evidence="12">
    <location>
        <begin position="33"/>
        <end position="160"/>
    </location>
</feature>
<dbReference type="InterPro" id="IPR011576">
    <property type="entry name" value="Pyridox_Oxase_N"/>
</dbReference>
<feature type="binding site" evidence="9 11">
    <location>
        <position position="105"/>
    </location>
    <ligand>
        <name>FMN</name>
        <dbReference type="ChEBI" id="CHEBI:58210"/>
    </ligand>
</feature>
<feature type="binding site" evidence="9 11">
    <location>
        <position position="186"/>
    </location>
    <ligand>
        <name>FMN</name>
        <dbReference type="ChEBI" id="CHEBI:58210"/>
    </ligand>
</feature>
<gene>
    <name evidence="9" type="primary">pdxH</name>
    <name evidence="14" type="ORF">FHS56_000345</name>
</gene>
<dbReference type="InterPro" id="IPR019740">
    <property type="entry name" value="Pyridox_Oxase_CS"/>
</dbReference>
<evidence type="ECO:0000256" key="7">
    <source>
        <dbReference type="ARBA" id="ARBA00023002"/>
    </source>
</evidence>
<keyword evidence="15" id="KW-1185">Reference proteome</keyword>
<evidence type="ECO:0000256" key="8">
    <source>
        <dbReference type="ARBA" id="ARBA00023096"/>
    </source>
</evidence>
<dbReference type="FunFam" id="2.30.110.10:FF:000005">
    <property type="entry name" value="NAD(P)H-hydrate epimerase"/>
    <property type="match status" value="1"/>
</dbReference>
<dbReference type="InterPro" id="IPR012349">
    <property type="entry name" value="Split_barrel_FMN-bd"/>
</dbReference>
<dbReference type="GO" id="GO:0004733">
    <property type="term" value="F:pyridoxamine phosphate oxidase activity"/>
    <property type="evidence" value="ECO:0007669"/>
    <property type="project" value="UniProtKB-UniRule"/>
</dbReference>
<evidence type="ECO:0000256" key="5">
    <source>
        <dbReference type="ARBA" id="ARBA00022630"/>
    </source>
</evidence>
<comment type="catalytic activity">
    <reaction evidence="9">
        <text>pyridoxamine 5'-phosphate + O2 + H2O = pyridoxal 5'-phosphate + H2O2 + NH4(+)</text>
        <dbReference type="Rhea" id="RHEA:15817"/>
        <dbReference type="ChEBI" id="CHEBI:15377"/>
        <dbReference type="ChEBI" id="CHEBI:15379"/>
        <dbReference type="ChEBI" id="CHEBI:16240"/>
        <dbReference type="ChEBI" id="CHEBI:28938"/>
        <dbReference type="ChEBI" id="CHEBI:58451"/>
        <dbReference type="ChEBI" id="CHEBI:597326"/>
        <dbReference type="EC" id="1.4.3.5"/>
    </reaction>
</comment>
<evidence type="ECO:0000259" key="13">
    <source>
        <dbReference type="Pfam" id="PF10590"/>
    </source>
</evidence>
<sequence length="213" mass="24860">MDKIASIRREYSSRALSEHEVHKDPVKQFLQWFEEALRSEVLEPNAMHASTIGLDGRPKGRVVLLKGVEDSRFIFFTNYMSNKGKELAKHPWIALTFFWAELERQVRIEGKVSKLSEAASDEYFHSRPRGSQIGAWVSMQSEEIPGRQFLEARMEEVSKQYEGADMIPRPPYWGGYAVEADYFEFWQGRPNRLHDRICYHLENGVWHIARLSP</sequence>
<dbReference type="GO" id="GO:0010181">
    <property type="term" value="F:FMN binding"/>
    <property type="evidence" value="ECO:0007669"/>
    <property type="project" value="UniProtKB-UniRule"/>
</dbReference>
<feature type="binding site" evidence="10">
    <location>
        <begin position="8"/>
        <end position="11"/>
    </location>
    <ligand>
        <name>substrate</name>
    </ligand>
</feature>
<evidence type="ECO:0000313" key="15">
    <source>
        <dbReference type="Proteomes" id="UP000537126"/>
    </source>
</evidence>
<feature type="binding site" evidence="9 11">
    <location>
        <begin position="140"/>
        <end position="141"/>
    </location>
    <ligand>
        <name>FMN</name>
        <dbReference type="ChEBI" id="CHEBI:58210"/>
    </ligand>
</feature>
<comment type="pathway">
    <text evidence="1 9">Cofactor metabolism; pyridoxal 5'-phosphate salvage; pyridoxal 5'-phosphate from pyridoxamine 5'-phosphate: step 1/1.</text>
</comment>
<dbReference type="Pfam" id="PF01243">
    <property type="entry name" value="PNPOx_N"/>
    <property type="match status" value="1"/>
</dbReference>
<evidence type="ECO:0000256" key="10">
    <source>
        <dbReference type="PIRSR" id="PIRSR000190-1"/>
    </source>
</evidence>
<comment type="pathway">
    <text evidence="2 9">Cofactor metabolism; pyridoxal 5'-phosphate salvage; pyridoxal 5'-phosphate from pyridoxine 5'-phosphate: step 1/1.</text>
</comment>
<comment type="caution">
    <text evidence="14">The sequence shown here is derived from an EMBL/GenBank/DDBJ whole genome shotgun (WGS) entry which is preliminary data.</text>
</comment>
<evidence type="ECO:0000256" key="4">
    <source>
        <dbReference type="ARBA" id="ARBA00011738"/>
    </source>
</evidence>
<comment type="catalytic activity">
    <reaction evidence="9">
        <text>pyridoxine 5'-phosphate + O2 = pyridoxal 5'-phosphate + H2O2</text>
        <dbReference type="Rhea" id="RHEA:15149"/>
        <dbReference type="ChEBI" id="CHEBI:15379"/>
        <dbReference type="ChEBI" id="CHEBI:16240"/>
        <dbReference type="ChEBI" id="CHEBI:58589"/>
        <dbReference type="ChEBI" id="CHEBI:597326"/>
        <dbReference type="EC" id="1.4.3.5"/>
    </reaction>
</comment>
<dbReference type="Pfam" id="PF10590">
    <property type="entry name" value="PNP_phzG_C"/>
    <property type="match status" value="1"/>
</dbReference>
<feature type="binding site" evidence="9 10">
    <location>
        <position position="123"/>
    </location>
    <ligand>
        <name>substrate</name>
    </ligand>
</feature>
<feature type="binding site" evidence="9 10">
    <location>
        <begin position="192"/>
        <end position="194"/>
    </location>
    <ligand>
        <name>substrate</name>
    </ligand>
</feature>
<dbReference type="HAMAP" id="MF_01629">
    <property type="entry name" value="PdxH"/>
    <property type="match status" value="1"/>
</dbReference>
<dbReference type="InterPro" id="IPR019576">
    <property type="entry name" value="Pyridoxamine_oxidase_dimer_C"/>
</dbReference>
<dbReference type="PANTHER" id="PTHR10851">
    <property type="entry name" value="PYRIDOXINE-5-PHOSPHATE OXIDASE"/>
    <property type="match status" value="1"/>
</dbReference>
<name>A0A846MN16_9BACT</name>
<evidence type="ECO:0000256" key="3">
    <source>
        <dbReference type="ARBA" id="ARBA00007301"/>
    </source>
</evidence>
<dbReference type="UniPathway" id="UPA01068">
    <property type="reaction ID" value="UER00304"/>
</dbReference>
<keyword evidence="5 9" id="KW-0285">Flavoprotein</keyword>
<feature type="binding site" evidence="9 11">
    <location>
        <begin position="61"/>
        <end position="66"/>
    </location>
    <ligand>
        <name>FMN</name>
        <dbReference type="ChEBI" id="CHEBI:58210"/>
    </ligand>
</feature>
<dbReference type="RefSeq" id="WP_166918158.1">
    <property type="nucleotide sequence ID" value="NZ_JAASRN010000001.1"/>
</dbReference>
<feature type="binding site" evidence="9 11">
    <location>
        <position position="196"/>
    </location>
    <ligand>
        <name>FMN</name>
        <dbReference type="ChEBI" id="CHEBI:58210"/>
    </ligand>
</feature>
<dbReference type="EMBL" id="JAASRN010000001">
    <property type="protein sequence ID" value="NIK72859.1"/>
    <property type="molecule type" value="Genomic_DNA"/>
</dbReference>
<reference evidence="14 15" key="1">
    <citation type="submission" date="2020-03" db="EMBL/GenBank/DDBJ databases">
        <title>Genomic Encyclopedia of Type Strains, Phase IV (KMG-IV): sequencing the most valuable type-strain genomes for metagenomic binning, comparative biology and taxonomic classification.</title>
        <authorList>
            <person name="Goeker M."/>
        </authorList>
    </citation>
    <scope>NUCLEOTIDE SEQUENCE [LARGE SCALE GENOMIC DNA]</scope>
    <source>
        <strain evidence="14 15">DSM 5718</strain>
    </source>
</reference>
<feature type="binding site" evidence="9 10">
    <location>
        <position position="127"/>
    </location>
    <ligand>
        <name>substrate</name>
    </ligand>
</feature>
<keyword evidence="8 9" id="KW-0664">Pyridoxine biosynthesis</keyword>
<organism evidence="14 15">
    <name type="scientific">Thermonema lapsum</name>
    <dbReference type="NCBI Taxonomy" id="28195"/>
    <lineage>
        <taxon>Bacteria</taxon>
        <taxon>Pseudomonadati</taxon>
        <taxon>Bacteroidota</taxon>
        <taxon>Cytophagia</taxon>
        <taxon>Cytophagales</taxon>
        <taxon>Thermonemataceae</taxon>
        <taxon>Thermonema</taxon>
    </lineage>
</organism>
<dbReference type="SUPFAM" id="SSF50475">
    <property type="entry name" value="FMN-binding split barrel"/>
    <property type="match status" value="1"/>
</dbReference>
<dbReference type="NCBIfam" id="TIGR00558">
    <property type="entry name" value="pdxH"/>
    <property type="match status" value="1"/>
</dbReference>
<accession>A0A846MN16</accession>
<dbReference type="PANTHER" id="PTHR10851:SF0">
    <property type="entry name" value="PYRIDOXINE-5'-PHOSPHATE OXIDASE"/>
    <property type="match status" value="1"/>
</dbReference>
<feature type="domain" description="Pyridoxine 5'-phosphate oxidase dimerisation C-terminal" evidence="13">
    <location>
        <begin position="173"/>
        <end position="213"/>
    </location>
</feature>
<keyword evidence="7 9" id="KW-0560">Oxidoreductase</keyword>
<comment type="caution">
    <text evidence="9">Lacks conserved residue(s) required for the propagation of feature annotation.</text>
</comment>
<comment type="cofactor">
    <cofactor evidence="9 11">
        <name>FMN</name>
        <dbReference type="ChEBI" id="CHEBI:58210"/>
    </cofactor>
    <text evidence="9 11">Binds 1 FMN per subunit.</text>
</comment>
<dbReference type="Gene3D" id="2.30.110.10">
    <property type="entry name" value="Electron Transport, Fmn-binding Protein, Chain A"/>
    <property type="match status" value="1"/>
</dbReference>
<feature type="binding site" evidence="9 11">
    <location>
        <begin position="76"/>
        <end position="77"/>
    </location>
    <ligand>
        <name>FMN</name>
        <dbReference type="ChEBI" id="CHEBI:58210"/>
    </ligand>
</feature>
<evidence type="ECO:0000259" key="12">
    <source>
        <dbReference type="Pfam" id="PF01243"/>
    </source>
</evidence>
<dbReference type="PROSITE" id="PS01064">
    <property type="entry name" value="PYRIDOX_OXIDASE"/>
    <property type="match status" value="1"/>
</dbReference>
<dbReference type="EC" id="1.4.3.5" evidence="9"/>
<dbReference type="PIRSF" id="PIRSF000190">
    <property type="entry name" value="Pyd_amn-ph_oxd"/>
    <property type="match status" value="1"/>
</dbReference>
<proteinExistence type="inferred from homology"/>
<comment type="subunit">
    <text evidence="4 9">Homodimer.</text>
</comment>
<protein>
    <recommendedName>
        <fullName evidence="9">Pyridoxine/pyridoxamine 5'-phosphate oxidase</fullName>
        <ecNumber evidence="9">1.4.3.5</ecNumber>
    </recommendedName>
    <alternativeName>
        <fullName evidence="9">PNP/PMP oxidase</fullName>
        <shortName evidence="9">PNPOx</shortName>
    </alternativeName>
    <alternativeName>
        <fullName evidence="9">Pyridoxal 5'-phosphate synthase</fullName>
    </alternativeName>
</protein>
<evidence type="ECO:0000256" key="1">
    <source>
        <dbReference type="ARBA" id="ARBA00004738"/>
    </source>
</evidence>
<evidence type="ECO:0000256" key="9">
    <source>
        <dbReference type="HAMAP-Rule" id="MF_01629"/>
    </source>
</evidence>
<dbReference type="AlphaFoldDB" id="A0A846MN16"/>
<comment type="similarity">
    <text evidence="3 9">Belongs to the pyridoxamine 5'-phosphate oxidase family.</text>
</comment>
<dbReference type="GO" id="GO:0008615">
    <property type="term" value="P:pyridoxine biosynthetic process"/>
    <property type="evidence" value="ECO:0007669"/>
    <property type="project" value="UniProtKB-UniRule"/>
</dbReference>
<evidence type="ECO:0000256" key="2">
    <source>
        <dbReference type="ARBA" id="ARBA00005037"/>
    </source>
</evidence>
<feature type="binding site" evidence="9 10">
    <location>
        <position position="66"/>
    </location>
    <ligand>
        <name>substrate</name>
    </ligand>
</feature>
<dbReference type="Proteomes" id="UP000537126">
    <property type="component" value="Unassembled WGS sequence"/>
</dbReference>
<evidence type="ECO:0000256" key="11">
    <source>
        <dbReference type="PIRSR" id="PIRSR000190-2"/>
    </source>
</evidence>
<dbReference type="NCBIfam" id="NF004231">
    <property type="entry name" value="PRK05679.1"/>
    <property type="match status" value="1"/>
</dbReference>